<feature type="transmembrane region" description="Helical" evidence="11">
    <location>
        <begin position="29"/>
        <end position="46"/>
    </location>
</feature>
<dbReference type="GO" id="GO:0035443">
    <property type="term" value="P:tripeptide transmembrane transport"/>
    <property type="evidence" value="ECO:0007669"/>
    <property type="project" value="UniProtKB-ARBA"/>
</dbReference>
<keyword evidence="5 10" id="KW-0812">Transmembrane</keyword>
<evidence type="ECO:0000256" key="10">
    <source>
        <dbReference type="RuleBase" id="RU003755"/>
    </source>
</evidence>
<dbReference type="PROSITE" id="PS50850">
    <property type="entry name" value="MFS"/>
    <property type="match status" value="1"/>
</dbReference>
<dbReference type="Proteomes" id="UP000051324">
    <property type="component" value="Unassembled WGS sequence"/>
</dbReference>
<dbReference type="GO" id="GO:0015333">
    <property type="term" value="F:peptide:proton symporter activity"/>
    <property type="evidence" value="ECO:0007669"/>
    <property type="project" value="UniProtKB-ARBA"/>
</dbReference>
<keyword evidence="3 10" id="KW-0813">Transport</keyword>
<dbReference type="eggNOG" id="COG3104">
    <property type="taxonomic scope" value="Bacteria"/>
</dbReference>
<feature type="transmembrane region" description="Helical" evidence="11">
    <location>
        <begin position="58"/>
        <end position="77"/>
    </location>
</feature>
<dbReference type="FunFam" id="1.20.1250.20:FF:000017">
    <property type="entry name" value="Dipeptide and tripeptide permease A"/>
    <property type="match status" value="1"/>
</dbReference>
<evidence type="ECO:0000313" key="14">
    <source>
        <dbReference type="Proteomes" id="UP000051324"/>
    </source>
</evidence>
<feature type="transmembrane region" description="Helical" evidence="11">
    <location>
        <begin position="396"/>
        <end position="418"/>
    </location>
</feature>
<feature type="transmembrane region" description="Helical" evidence="11">
    <location>
        <begin position="89"/>
        <end position="105"/>
    </location>
</feature>
<feature type="transmembrane region" description="Helical" evidence="11">
    <location>
        <begin position="148"/>
        <end position="171"/>
    </location>
</feature>
<dbReference type="InterPro" id="IPR000109">
    <property type="entry name" value="POT_fam"/>
</dbReference>
<dbReference type="PROSITE" id="PS01023">
    <property type="entry name" value="PTR2_2"/>
    <property type="match status" value="1"/>
</dbReference>
<keyword evidence="4" id="KW-1003">Cell membrane</keyword>
<name>A0A0R1TX79_9LACO</name>
<feature type="domain" description="Major facilitator superfamily (MFS) profile" evidence="12">
    <location>
        <begin position="1"/>
        <end position="202"/>
    </location>
</feature>
<dbReference type="GO" id="GO:0005886">
    <property type="term" value="C:plasma membrane"/>
    <property type="evidence" value="ECO:0007669"/>
    <property type="project" value="UniProtKB-SubCell"/>
</dbReference>
<keyword evidence="6 11" id="KW-1133">Transmembrane helix</keyword>
<evidence type="ECO:0000256" key="7">
    <source>
        <dbReference type="ARBA" id="ARBA00023136"/>
    </source>
</evidence>
<feature type="transmembrane region" description="Helical" evidence="11">
    <location>
        <begin position="430"/>
        <end position="451"/>
    </location>
</feature>
<evidence type="ECO:0000256" key="3">
    <source>
        <dbReference type="ARBA" id="ARBA00022448"/>
    </source>
</evidence>
<feature type="transmembrane region" description="Helical" evidence="11">
    <location>
        <begin position="228"/>
        <end position="246"/>
    </location>
</feature>
<dbReference type="InterPro" id="IPR018456">
    <property type="entry name" value="PTR2_symporter_CS"/>
</dbReference>
<feature type="transmembrane region" description="Helical" evidence="11">
    <location>
        <begin position="363"/>
        <end position="384"/>
    </location>
</feature>
<dbReference type="InterPro" id="IPR005279">
    <property type="entry name" value="Dipep/tripep_permease"/>
</dbReference>
<proteinExistence type="inferred from homology"/>
<feature type="transmembrane region" description="Helical" evidence="11">
    <location>
        <begin position="457"/>
        <end position="477"/>
    </location>
</feature>
<evidence type="ECO:0000256" key="1">
    <source>
        <dbReference type="ARBA" id="ARBA00004651"/>
    </source>
</evidence>
<sequence>MTDKTQEPTFLGHPRGLSTLFFTEMWERFSYYGMRAILLYYMYYSVSQGGLGFDKTTAASIMSIYGSLVYLSSVIGGFVSDRLWGSRKTVFVGGVLIMLGHIVLATPFGRMALFISIALIVIGTGLLKPNVSEMVGGLYGPDDPRRDAGFSIFVFGINMGAFIAPLTVGWLGQQVNFHLGFSLAAIGMFFGLVQYTIDGRKYLSKDSLYPTDPLEPEEMHRLIRQTTVWTVLFALIIVLMYLFNMFTIMNFINLLTIVAVVIPVYYFVKILSSNKINKVERSRVWAYIPLFIASVLFWSIEEQGSVVLALFANEQTRLSIFGFSFPSSWFQSMNPLFIMLYVPFFAKLWTKLGKKQPSSPAKFSYGLFFAGASFLWMMLPGLLFGTSAKVSPLWLIMSWALVIVGEMLISPIGLSVTTKLAPRAFQAQMMSIWFLGDAVAQAFNAQIVRFYDNGTEVTYFGVIGIVTVVFGVLLLVLTPRIKKLMENVN</sequence>
<keyword evidence="14" id="KW-1185">Reference proteome</keyword>
<dbReference type="Pfam" id="PF00854">
    <property type="entry name" value="PTR2"/>
    <property type="match status" value="1"/>
</dbReference>
<evidence type="ECO:0000256" key="6">
    <source>
        <dbReference type="ARBA" id="ARBA00022989"/>
    </source>
</evidence>
<feature type="transmembrane region" description="Helical" evidence="11">
    <location>
        <begin position="284"/>
        <end position="300"/>
    </location>
</feature>
<evidence type="ECO:0000256" key="5">
    <source>
        <dbReference type="ARBA" id="ARBA00022692"/>
    </source>
</evidence>
<reference evidence="13 14" key="1">
    <citation type="journal article" date="2015" name="Genome Announc.">
        <title>Expanding the biotechnology potential of lactobacilli through comparative genomics of 213 strains and associated genera.</title>
        <authorList>
            <person name="Sun Z."/>
            <person name="Harris H.M."/>
            <person name="McCann A."/>
            <person name="Guo C."/>
            <person name="Argimon S."/>
            <person name="Zhang W."/>
            <person name="Yang X."/>
            <person name="Jeffery I.B."/>
            <person name="Cooney J.C."/>
            <person name="Kagawa T.F."/>
            <person name="Liu W."/>
            <person name="Song Y."/>
            <person name="Salvetti E."/>
            <person name="Wrobel A."/>
            <person name="Rasinkangas P."/>
            <person name="Parkhill J."/>
            <person name="Rea M.C."/>
            <person name="O'Sullivan O."/>
            <person name="Ritari J."/>
            <person name="Douillard F.P."/>
            <person name="Paul Ross R."/>
            <person name="Yang R."/>
            <person name="Briner A.E."/>
            <person name="Felis G.E."/>
            <person name="de Vos W.M."/>
            <person name="Barrangou R."/>
            <person name="Klaenhammer T.R."/>
            <person name="Caufield P.W."/>
            <person name="Cui Y."/>
            <person name="Zhang H."/>
            <person name="O'Toole P.W."/>
        </authorList>
    </citation>
    <scope>NUCLEOTIDE SEQUENCE [LARGE SCALE GENOMIC DNA]</scope>
    <source>
        <strain evidence="13 14">DSM 16634</strain>
    </source>
</reference>
<dbReference type="PATRIC" id="fig|1423724.4.peg.126"/>
<dbReference type="Gene3D" id="1.20.1250.20">
    <property type="entry name" value="MFS general substrate transporter like domains"/>
    <property type="match status" value="1"/>
</dbReference>
<dbReference type="InterPro" id="IPR050171">
    <property type="entry name" value="MFS_Transporters"/>
</dbReference>
<feature type="transmembrane region" description="Helical" evidence="11">
    <location>
        <begin position="320"/>
        <end position="342"/>
    </location>
</feature>
<dbReference type="CDD" id="cd17346">
    <property type="entry name" value="MFS_DtpA_like"/>
    <property type="match status" value="1"/>
</dbReference>
<evidence type="ECO:0000256" key="4">
    <source>
        <dbReference type="ARBA" id="ARBA00022475"/>
    </source>
</evidence>
<dbReference type="STRING" id="1423724.FC32_GL000119"/>
<keyword evidence="7 11" id="KW-0472">Membrane</keyword>
<dbReference type="EMBL" id="AZFT01000040">
    <property type="protein sequence ID" value="KRL85374.1"/>
    <property type="molecule type" value="Genomic_DNA"/>
</dbReference>
<dbReference type="GO" id="GO:0071916">
    <property type="term" value="F:dipeptide transmembrane transporter activity"/>
    <property type="evidence" value="ECO:0007669"/>
    <property type="project" value="UniProtKB-ARBA"/>
</dbReference>
<dbReference type="InterPro" id="IPR020846">
    <property type="entry name" value="MFS_dom"/>
</dbReference>
<dbReference type="PROSITE" id="PS01022">
    <property type="entry name" value="PTR2_1"/>
    <property type="match status" value="1"/>
</dbReference>
<dbReference type="RefSeq" id="WP_056957259.1">
    <property type="nucleotide sequence ID" value="NZ_AZFT01000040.1"/>
</dbReference>
<dbReference type="NCBIfam" id="TIGR00924">
    <property type="entry name" value="yjdL_sub1_fam"/>
    <property type="match status" value="1"/>
</dbReference>
<dbReference type="PANTHER" id="PTHR23517">
    <property type="entry name" value="RESISTANCE PROTEIN MDTM, PUTATIVE-RELATED-RELATED"/>
    <property type="match status" value="1"/>
</dbReference>
<accession>A0A0R1TX79</accession>
<evidence type="ECO:0000256" key="9">
    <source>
        <dbReference type="ARBA" id="ARBA00069644"/>
    </source>
</evidence>
<feature type="transmembrane region" description="Helical" evidence="11">
    <location>
        <begin position="111"/>
        <end position="127"/>
    </location>
</feature>
<evidence type="ECO:0000259" key="12">
    <source>
        <dbReference type="PROSITE" id="PS50850"/>
    </source>
</evidence>
<evidence type="ECO:0000256" key="11">
    <source>
        <dbReference type="SAM" id="Phobius"/>
    </source>
</evidence>
<dbReference type="GO" id="GO:0042937">
    <property type="term" value="F:tripeptide transmembrane transporter activity"/>
    <property type="evidence" value="ECO:0007669"/>
    <property type="project" value="UniProtKB-ARBA"/>
</dbReference>
<dbReference type="PANTHER" id="PTHR23517:SF15">
    <property type="entry name" value="PROTON-DEPENDENT OLIGOPEPTIDE FAMILY TRANSPORT PROTEIN"/>
    <property type="match status" value="1"/>
</dbReference>
<evidence type="ECO:0000313" key="13">
    <source>
        <dbReference type="EMBL" id="KRL85374.1"/>
    </source>
</evidence>
<feature type="transmembrane region" description="Helical" evidence="11">
    <location>
        <begin position="177"/>
        <end position="197"/>
    </location>
</feature>
<comment type="function">
    <text evidence="8">Proton-dependent uptake of di- or tri-peptides.</text>
</comment>
<dbReference type="InterPro" id="IPR036259">
    <property type="entry name" value="MFS_trans_sf"/>
</dbReference>
<evidence type="ECO:0000256" key="2">
    <source>
        <dbReference type="ARBA" id="ARBA00005982"/>
    </source>
</evidence>
<organism evidence="13 14">
    <name type="scientific">Ligilactobacillus apodemi DSM 16634 = JCM 16172</name>
    <dbReference type="NCBI Taxonomy" id="1423724"/>
    <lineage>
        <taxon>Bacteria</taxon>
        <taxon>Bacillati</taxon>
        <taxon>Bacillota</taxon>
        <taxon>Bacilli</taxon>
        <taxon>Lactobacillales</taxon>
        <taxon>Lactobacillaceae</taxon>
        <taxon>Ligilactobacillus</taxon>
    </lineage>
</organism>
<dbReference type="AlphaFoldDB" id="A0A0R1TX79"/>
<evidence type="ECO:0000256" key="8">
    <source>
        <dbReference type="ARBA" id="ARBA00059575"/>
    </source>
</evidence>
<comment type="similarity">
    <text evidence="2 10">Belongs to the major facilitator superfamily. Proton-dependent oligopeptide transporter (POT/PTR) (TC 2.A.17) family.</text>
</comment>
<gene>
    <name evidence="13" type="ORF">FC32_GL000119</name>
</gene>
<protein>
    <recommendedName>
        <fullName evidence="9">Di-/tripeptide transporter</fullName>
    </recommendedName>
</protein>
<dbReference type="SUPFAM" id="SSF103473">
    <property type="entry name" value="MFS general substrate transporter"/>
    <property type="match status" value="1"/>
</dbReference>
<comment type="subcellular location">
    <subcellularLocation>
        <location evidence="1">Cell membrane</location>
        <topology evidence="1">Multi-pass membrane protein</topology>
    </subcellularLocation>
    <subcellularLocation>
        <location evidence="10">Membrane</location>
        <topology evidence="10">Multi-pass membrane protein</topology>
    </subcellularLocation>
</comment>
<feature type="transmembrane region" description="Helical" evidence="11">
    <location>
        <begin position="252"/>
        <end position="272"/>
    </location>
</feature>
<comment type="caution">
    <text evidence="13">The sequence shown here is derived from an EMBL/GenBank/DDBJ whole genome shotgun (WGS) entry which is preliminary data.</text>
</comment>